<dbReference type="GO" id="GO:0004519">
    <property type="term" value="F:endonuclease activity"/>
    <property type="evidence" value="ECO:0007669"/>
    <property type="project" value="UniProtKB-KW"/>
</dbReference>
<dbReference type="Gene3D" id="3.90.220.20">
    <property type="entry name" value="DNA methylase specificity domains"/>
    <property type="match status" value="2"/>
</dbReference>
<feature type="compositionally biased region" description="Basic and acidic residues" evidence="4">
    <location>
        <begin position="354"/>
        <end position="369"/>
    </location>
</feature>
<keyword evidence="2" id="KW-0680">Restriction system</keyword>
<dbReference type="Pfam" id="PF01420">
    <property type="entry name" value="Methylase_S"/>
    <property type="match status" value="1"/>
</dbReference>
<dbReference type="SMART" id="SM00384">
    <property type="entry name" value="AT_hook"/>
    <property type="match status" value="2"/>
</dbReference>
<evidence type="ECO:0000256" key="2">
    <source>
        <dbReference type="ARBA" id="ARBA00022747"/>
    </source>
</evidence>
<evidence type="ECO:0000256" key="1">
    <source>
        <dbReference type="ARBA" id="ARBA00010923"/>
    </source>
</evidence>
<protein>
    <submittedName>
        <fullName evidence="6">Restriction endonuclease subunit S</fullName>
        <ecNumber evidence="6">3.1.21.-</ecNumber>
    </submittedName>
</protein>
<keyword evidence="3" id="KW-0238">DNA-binding</keyword>
<comment type="caution">
    <text evidence="6">The sequence shown here is derived from an EMBL/GenBank/DDBJ whole genome shotgun (WGS) entry which is preliminary data.</text>
</comment>
<evidence type="ECO:0000313" key="7">
    <source>
        <dbReference type="Proteomes" id="UP001596317"/>
    </source>
</evidence>
<reference evidence="7" key="1">
    <citation type="journal article" date="2019" name="Int. J. Syst. Evol. Microbiol.">
        <title>The Global Catalogue of Microorganisms (GCM) 10K type strain sequencing project: providing services to taxonomists for standard genome sequencing and annotation.</title>
        <authorList>
            <consortium name="The Broad Institute Genomics Platform"/>
            <consortium name="The Broad Institute Genome Sequencing Center for Infectious Disease"/>
            <person name="Wu L."/>
            <person name="Ma J."/>
        </authorList>
    </citation>
    <scope>NUCLEOTIDE SEQUENCE [LARGE SCALE GENOMIC DNA]</scope>
    <source>
        <strain evidence="7">CCUG 63830</strain>
    </source>
</reference>
<dbReference type="SUPFAM" id="SSF116734">
    <property type="entry name" value="DNA methylase specificity domain"/>
    <property type="match status" value="2"/>
</dbReference>
<dbReference type="InterPro" id="IPR051212">
    <property type="entry name" value="Type-I_RE_S_subunit"/>
</dbReference>
<dbReference type="InterPro" id="IPR000055">
    <property type="entry name" value="Restrct_endonuc_typeI_TRD"/>
</dbReference>
<dbReference type="PANTHER" id="PTHR43140">
    <property type="entry name" value="TYPE-1 RESTRICTION ENZYME ECOKI SPECIFICITY PROTEIN"/>
    <property type="match status" value="1"/>
</dbReference>
<feature type="region of interest" description="Disordered" evidence="4">
    <location>
        <begin position="285"/>
        <end position="382"/>
    </location>
</feature>
<evidence type="ECO:0000313" key="6">
    <source>
        <dbReference type="EMBL" id="MFC6663057.1"/>
    </source>
</evidence>
<proteinExistence type="inferred from homology"/>
<dbReference type="CDD" id="cd17253">
    <property type="entry name" value="RMtype1_S_Eco933I-TRD2-CR2_like"/>
    <property type="match status" value="1"/>
</dbReference>
<keyword evidence="6" id="KW-0540">Nuclease</keyword>
<sequence length="382" mass="42576">MSNDSLSPLPEQIRIADKLDTLLARVEAGRERLERVPKLVKQFRQAVLSAAVSGELTREWRGGADHKWVTGPIGSFGAAILGRQRSPKYHEGANMRPYLRVQNVFEDFIDINDVMEMVFDDKDFRTYKLEHGDILLNEGQSPHLLGRPAMFRNEVKDACFTNTLIRFRSGPNITPQFALYTFRHYMHSGVFRGEGAITTNIAHLGLGRFTSLQMSVPPLDEQAEIVHRVEALFAIADRLEARYQAALTSFDRLTPALLAKAFRGELVPQDPSDEPASVLLERIQTQRAQEGTGVKKGRKPKATAPTEGDSPKRRGRPPKAEAEGVDASEPKRRGRPPKARADGASVPQASSMEDAIRLLQERGQQRAEGTRQVSLFSEEVTS</sequence>
<dbReference type="RefSeq" id="WP_380058986.1">
    <property type="nucleotide sequence ID" value="NZ_JBHSWB010000002.1"/>
</dbReference>
<dbReference type="GO" id="GO:0016787">
    <property type="term" value="F:hydrolase activity"/>
    <property type="evidence" value="ECO:0007669"/>
    <property type="project" value="UniProtKB-KW"/>
</dbReference>
<dbReference type="InterPro" id="IPR044946">
    <property type="entry name" value="Restrct_endonuc_typeI_TRD_sf"/>
</dbReference>
<accession>A0ABW1ZRT4</accession>
<keyword evidence="6" id="KW-0378">Hydrolase</keyword>
<dbReference type="PANTHER" id="PTHR43140:SF1">
    <property type="entry name" value="TYPE I RESTRICTION ENZYME ECOKI SPECIFICITY SUBUNIT"/>
    <property type="match status" value="1"/>
</dbReference>
<feature type="compositionally biased region" description="Polar residues" evidence="4">
    <location>
        <begin position="371"/>
        <end position="382"/>
    </location>
</feature>
<organism evidence="6 7">
    <name type="scientific">Deinococcus multiflagellatus</name>
    <dbReference type="NCBI Taxonomy" id="1656887"/>
    <lineage>
        <taxon>Bacteria</taxon>
        <taxon>Thermotogati</taxon>
        <taxon>Deinococcota</taxon>
        <taxon>Deinococci</taxon>
        <taxon>Deinococcales</taxon>
        <taxon>Deinococcaceae</taxon>
        <taxon>Deinococcus</taxon>
    </lineage>
</organism>
<dbReference type="EMBL" id="JBHSWB010000002">
    <property type="protein sequence ID" value="MFC6663057.1"/>
    <property type="molecule type" value="Genomic_DNA"/>
</dbReference>
<dbReference type="InterPro" id="IPR017956">
    <property type="entry name" value="AT_hook_DNA-bd_motif"/>
</dbReference>
<keyword evidence="7" id="KW-1185">Reference proteome</keyword>
<evidence type="ECO:0000256" key="4">
    <source>
        <dbReference type="SAM" id="MobiDB-lite"/>
    </source>
</evidence>
<dbReference type="Proteomes" id="UP001596317">
    <property type="component" value="Unassembled WGS sequence"/>
</dbReference>
<dbReference type="EC" id="3.1.21.-" evidence="6"/>
<evidence type="ECO:0000259" key="5">
    <source>
        <dbReference type="Pfam" id="PF01420"/>
    </source>
</evidence>
<name>A0ABW1ZRT4_9DEIO</name>
<comment type="similarity">
    <text evidence="1">Belongs to the type-I restriction system S methylase family.</text>
</comment>
<gene>
    <name evidence="6" type="ORF">ACFP90_23720</name>
</gene>
<evidence type="ECO:0000256" key="3">
    <source>
        <dbReference type="ARBA" id="ARBA00023125"/>
    </source>
</evidence>
<keyword evidence="6" id="KW-0255">Endonuclease</keyword>
<feature type="domain" description="Type I restriction modification DNA specificity" evidence="5">
    <location>
        <begin position="124"/>
        <end position="247"/>
    </location>
</feature>